<comment type="caution">
    <text evidence="11">The sequence shown here is derived from an EMBL/GenBank/DDBJ whole genome shotgun (WGS) entry which is preliminary data.</text>
</comment>
<dbReference type="InterPro" id="IPR018271">
    <property type="entry name" value="Ribosomal_uS14_CS"/>
</dbReference>
<organism evidence="11 12">
    <name type="scientific">Legionella norrlandica</name>
    <dbReference type="NCBI Taxonomy" id="1498499"/>
    <lineage>
        <taxon>Bacteria</taxon>
        <taxon>Pseudomonadati</taxon>
        <taxon>Pseudomonadota</taxon>
        <taxon>Gammaproteobacteria</taxon>
        <taxon>Legionellales</taxon>
        <taxon>Legionellaceae</taxon>
        <taxon>Legionella</taxon>
    </lineage>
</organism>
<evidence type="ECO:0000256" key="3">
    <source>
        <dbReference type="ARBA" id="ARBA00009083"/>
    </source>
</evidence>
<dbReference type="NCBIfam" id="NF005370">
    <property type="entry name" value="PRK06911.1"/>
    <property type="match status" value="1"/>
</dbReference>
<evidence type="ECO:0000256" key="2">
    <source>
        <dbReference type="ARBA" id="ARBA00003686"/>
    </source>
</evidence>
<dbReference type="RefSeq" id="WP_035890545.1">
    <property type="nucleotide sequence ID" value="NZ_JNCF01000039.1"/>
</dbReference>
<dbReference type="GO" id="GO:0005737">
    <property type="term" value="C:cytoplasm"/>
    <property type="evidence" value="ECO:0007669"/>
    <property type="project" value="UniProtKB-ARBA"/>
</dbReference>
<evidence type="ECO:0000256" key="5">
    <source>
        <dbReference type="ARBA" id="ARBA00022833"/>
    </source>
</evidence>
<keyword evidence="5" id="KW-0862">Zinc</keyword>
<comment type="similarity">
    <text evidence="3">Belongs to the universal ribosomal protein uS14 family.</text>
</comment>
<name>A0A0A2SSY2_9GAMM</name>
<evidence type="ECO:0000256" key="4">
    <source>
        <dbReference type="ARBA" id="ARBA00022723"/>
    </source>
</evidence>
<dbReference type="NCBIfam" id="NF006477">
    <property type="entry name" value="PRK08881.1"/>
    <property type="match status" value="1"/>
</dbReference>
<dbReference type="STRING" id="1498499.EP47_11290"/>
<sequence length="100" mass="11771">MAKKSMLMRELKRAKLVKKHRERRSELKRLIKSSNDFQVIMECQAKLAKLPVNSNPVRYVTRCKQCGRPHAVYRKFNLCRICLRQQLMVGNIPGGRKSSW</sequence>
<keyword evidence="6 11" id="KW-0689">Ribosomal protein</keyword>
<dbReference type="OrthoDB" id="9810484at2"/>
<evidence type="ECO:0000256" key="10">
    <source>
        <dbReference type="ARBA" id="ARBA00047110"/>
    </source>
</evidence>
<keyword evidence="7" id="KW-0687">Ribonucleoprotein</keyword>
<evidence type="ECO:0000313" key="11">
    <source>
        <dbReference type="EMBL" id="KGP62821.1"/>
    </source>
</evidence>
<protein>
    <recommendedName>
        <fullName evidence="8">Small ribosomal subunit protein uS14</fullName>
    </recommendedName>
    <alternativeName>
        <fullName evidence="9">30S ribosomal protein S14</fullName>
    </alternativeName>
</protein>
<comment type="cofactor">
    <cofactor evidence="1">
        <name>Zn(2+)</name>
        <dbReference type="ChEBI" id="CHEBI:29105"/>
    </cofactor>
</comment>
<dbReference type="Pfam" id="PF00253">
    <property type="entry name" value="Ribosomal_S14"/>
    <property type="match status" value="1"/>
</dbReference>
<dbReference type="PROSITE" id="PS00527">
    <property type="entry name" value="RIBOSOMAL_S14"/>
    <property type="match status" value="1"/>
</dbReference>
<dbReference type="PANTHER" id="PTHR19836:SF19">
    <property type="entry name" value="SMALL RIBOSOMAL SUBUNIT PROTEIN US14M"/>
    <property type="match status" value="1"/>
</dbReference>
<comment type="subunit">
    <text evidence="10">Part of the 30S ribosomal subunit. Contacts proteins S3 and S10.</text>
</comment>
<gene>
    <name evidence="11" type="ORF">EP47_11290</name>
</gene>
<dbReference type="FunFam" id="1.10.287.1480:FF:000001">
    <property type="entry name" value="30S ribosomal protein S14"/>
    <property type="match status" value="1"/>
</dbReference>
<dbReference type="GO" id="GO:0046872">
    <property type="term" value="F:metal ion binding"/>
    <property type="evidence" value="ECO:0007669"/>
    <property type="project" value="UniProtKB-KW"/>
</dbReference>
<dbReference type="GO" id="GO:0003735">
    <property type="term" value="F:structural constituent of ribosome"/>
    <property type="evidence" value="ECO:0007669"/>
    <property type="project" value="InterPro"/>
</dbReference>
<evidence type="ECO:0000256" key="7">
    <source>
        <dbReference type="ARBA" id="ARBA00023274"/>
    </source>
</evidence>
<reference evidence="11 12" key="1">
    <citation type="submission" date="2014-05" db="EMBL/GenBank/DDBJ databases">
        <authorList>
            <person name="Rizzardi K."/>
            <person name="Winiecka-Krusnell J."/>
            <person name="Ramliden M."/>
            <person name="Alm E."/>
            <person name="Andersson S."/>
            <person name="Byfors S."/>
        </authorList>
    </citation>
    <scope>NUCLEOTIDE SEQUENCE [LARGE SCALE GENOMIC DNA]</scope>
    <source>
        <strain evidence="11 12">LEGN</strain>
    </source>
</reference>
<dbReference type="Gene3D" id="1.10.287.1480">
    <property type="match status" value="1"/>
</dbReference>
<proteinExistence type="inferred from homology"/>
<evidence type="ECO:0000256" key="1">
    <source>
        <dbReference type="ARBA" id="ARBA00001947"/>
    </source>
</evidence>
<accession>A0A0A2SSY2</accession>
<dbReference type="AlphaFoldDB" id="A0A0A2SSY2"/>
<comment type="function">
    <text evidence="2">Binds 16S rRNA, required for the assembly of 30S particles and may also be responsible for determining the conformation of the 16S rRNA at the A site.</text>
</comment>
<dbReference type="PANTHER" id="PTHR19836">
    <property type="entry name" value="30S RIBOSOMAL PROTEIN S14"/>
    <property type="match status" value="1"/>
</dbReference>
<keyword evidence="12" id="KW-1185">Reference proteome</keyword>
<keyword evidence="4" id="KW-0479">Metal-binding</keyword>
<dbReference type="GO" id="GO:0006412">
    <property type="term" value="P:translation"/>
    <property type="evidence" value="ECO:0007669"/>
    <property type="project" value="InterPro"/>
</dbReference>
<evidence type="ECO:0000256" key="6">
    <source>
        <dbReference type="ARBA" id="ARBA00022980"/>
    </source>
</evidence>
<evidence type="ECO:0000313" key="12">
    <source>
        <dbReference type="Proteomes" id="UP000054422"/>
    </source>
</evidence>
<dbReference type="EMBL" id="JNCF01000039">
    <property type="protein sequence ID" value="KGP62821.1"/>
    <property type="molecule type" value="Genomic_DNA"/>
</dbReference>
<evidence type="ECO:0000256" key="9">
    <source>
        <dbReference type="ARBA" id="ARBA00035312"/>
    </source>
</evidence>
<dbReference type="GO" id="GO:0015935">
    <property type="term" value="C:small ribosomal subunit"/>
    <property type="evidence" value="ECO:0007669"/>
    <property type="project" value="TreeGrafter"/>
</dbReference>
<dbReference type="SUPFAM" id="SSF57716">
    <property type="entry name" value="Glucocorticoid receptor-like (DNA-binding domain)"/>
    <property type="match status" value="1"/>
</dbReference>
<evidence type="ECO:0000256" key="8">
    <source>
        <dbReference type="ARBA" id="ARBA00035167"/>
    </source>
</evidence>
<dbReference type="Proteomes" id="UP000054422">
    <property type="component" value="Unassembled WGS sequence"/>
</dbReference>
<dbReference type="InterPro" id="IPR001209">
    <property type="entry name" value="Ribosomal_uS14"/>
</dbReference>